<proteinExistence type="predicted"/>
<sequence>MGKYLSEGKKKLVFPAGSMEFHICHASNICSLKNGSLIAAWFAGEKEGSDDIAIWGSRLEKARWSKPVKIAYDLEEPHWNPVLYQKDNGDVLLFYKISRKISEWHTKVKVSHDFGNTFSESEELVPGDRGGRGPVRCKVVTLSDGSMLAGNSIETGIWTAYADRSVDGGKTWTLSNAITIDVEYHGENTAENSDIEVSAQSFYGRGVIQPTLWESEEGHVHMLLRSTEGFIYRSDSSDFGCTWSKAYATQLPNNNSGIDVVKCEDGLLILCMNPVPKNWGPRTPIVLLTSEDNGYTWQQEAVLEDQAGEYSYPSIISTGDQVHVTYTYDRQSIAYWNFYRKEV</sequence>
<dbReference type="InterPro" id="IPR036278">
    <property type="entry name" value="Sialidase_sf"/>
</dbReference>
<dbReference type="Gene3D" id="2.120.10.10">
    <property type="match status" value="1"/>
</dbReference>
<name>A0A369BI41_9FIRM</name>
<dbReference type="InterPro" id="IPR011040">
    <property type="entry name" value="Sialidase"/>
</dbReference>
<evidence type="ECO:0000313" key="2">
    <source>
        <dbReference type="EMBL" id="RCX19354.1"/>
    </source>
</evidence>
<gene>
    <name evidence="2" type="ORF">DFR58_10399</name>
</gene>
<reference evidence="2 3" key="1">
    <citation type="submission" date="2018-07" db="EMBL/GenBank/DDBJ databases">
        <title>Genomic Encyclopedia of Type Strains, Phase IV (KMG-IV): sequencing the most valuable type-strain genomes for metagenomic binning, comparative biology and taxonomic classification.</title>
        <authorList>
            <person name="Goeker M."/>
        </authorList>
    </citation>
    <scope>NUCLEOTIDE SEQUENCE [LARGE SCALE GENOMIC DNA]</scope>
    <source>
        <strain evidence="2 3">DSM 27016</strain>
    </source>
</reference>
<dbReference type="PANTHER" id="PTHR43752">
    <property type="entry name" value="BNR/ASP-BOX REPEAT FAMILY PROTEIN"/>
    <property type="match status" value="1"/>
</dbReference>
<keyword evidence="3" id="KW-1185">Reference proteome</keyword>
<feature type="domain" description="Sialidase" evidence="1">
    <location>
        <begin position="35"/>
        <end position="324"/>
    </location>
</feature>
<dbReference type="RefSeq" id="WP_242987377.1">
    <property type="nucleotide sequence ID" value="NZ_QPJT01000003.1"/>
</dbReference>
<organism evidence="2 3">
    <name type="scientific">Anaerobacterium chartisolvens</name>
    <dbReference type="NCBI Taxonomy" id="1297424"/>
    <lineage>
        <taxon>Bacteria</taxon>
        <taxon>Bacillati</taxon>
        <taxon>Bacillota</taxon>
        <taxon>Clostridia</taxon>
        <taxon>Eubacteriales</taxon>
        <taxon>Oscillospiraceae</taxon>
        <taxon>Anaerobacterium</taxon>
    </lineage>
</organism>
<dbReference type="CDD" id="cd15482">
    <property type="entry name" value="Sialidase_non-viral"/>
    <property type="match status" value="1"/>
</dbReference>
<evidence type="ECO:0000259" key="1">
    <source>
        <dbReference type="Pfam" id="PF13088"/>
    </source>
</evidence>
<comment type="caution">
    <text evidence="2">The sequence shown here is derived from an EMBL/GenBank/DDBJ whole genome shotgun (WGS) entry which is preliminary data.</text>
</comment>
<dbReference type="Proteomes" id="UP000253034">
    <property type="component" value="Unassembled WGS sequence"/>
</dbReference>
<dbReference type="PANTHER" id="PTHR43752:SF2">
    <property type="entry name" value="BNR_ASP-BOX REPEAT FAMILY PROTEIN"/>
    <property type="match status" value="1"/>
</dbReference>
<protein>
    <submittedName>
        <fullName evidence="2">Putative neuraminidase</fullName>
    </submittedName>
</protein>
<dbReference type="EMBL" id="QPJT01000003">
    <property type="protein sequence ID" value="RCX19354.1"/>
    <property type="molecule type" value="Genomic_DNA"/>
</dbReference>
<evidence type="ECO:0000313" key="3">
    <source>
        <dbReference type="Proteomes" id="UP000253034"/>
    </source>
</evidence>
<dbReference type="Pfam" id="PF13088">
    <property type="entry name" value="BNR_2"/>
    <property type="match status" value="1"/>
</dbReference>
<dbReference type="AlphaFoldDB" id="A0A369BI41"/>
<accession>A0A369BI41</accession>
<dbReference type="SUPFAM" id="SSF50939">
    <property type="entry name" value="Sialidases"/>
    <property type="match status" value="1"/>
</dbReference>